<keyword evidence="2" id="KW-1133">Transmembrane helix</keyword>
<dbReference type="AlphaFoldDB" id="A0A7R7XHJ0"/>
<evidence type="ECO:0000313" key="4">
    <source>
        <dbReference type="EMBL" id="BCS21078.1"/>
    </source>
</evidence>
<evidence type="ECO:0000313" key="5">
    <source>
        <dbReference type="Proteomes" id="UP000654913"/>
    </source>
</evidence>
<evidence type="ECO:0000256" key="2">
    <source>
        <dbReference type="SAM" id="Phobius"/>
    </source>
</evidence>
<dbReference type="EMBL" id="AP024444">
    <property type="protein sequence ID" value="BCS21078.1"/>
    <property type="molecule type" value="Genomic_DNA"/>
</dbReference>
<dbReference type="KEGG" id="apuu:APUU_21510S"/>
<keyword evidence="2" id="KW-0472">Membrane</keyword>
<reference evidence="4" key="2">
    <citation type="submission" date="2021-02" db="EMBL/GenBank/DDBJ databases">
        <title>Aspergillus puulaauensis MK2 genome sequence.</title>
        <authorList>
            <person name="Futagami T."/>
            <person name="Mori K."/>
            <person name="Kadooka C."/>
            <person name="Tanaka T."/>
        </authorList>
    </citation>
    <scope>NUCLEOTIDE SEQUENCE</scope>
    <source>
        <strain evidence="4">MK2</strain>
    </source>
</reference>
<feature type="chain" id="PRO_5030924133" evidence="3">
    <location>
        <begin position="20"/>
        <end position="406"/>
    </location>
</feature>
<evidence type="ECO:0000256" key="3">
    <source>
        <dbReference type="SAM" id="SignalP"/>
    </source>
</evidence>
<keyword evidence="5" id="KW-1185">Reference proteome</keyword>
<feature type="region of interest" description="Disordered" evidence="1">
    <location>
        <begin position="370"/>
        <end position="406"/>
    </location>
</feature>
<protein>
    <submittedName>
        <fullName evidence="4">Uncharacterized protein</fullName>
    </submittedName>
</protein>
<sequence length="406" mass="43534">MAVRMLWLWASLLAISALAEECNRDFEIEYADNTKSLFNNCTTIVGNIDLGEGFKGPITMGDVVNITGTITLRAPSTDDPMGRSSVHRLEAPALEYLGGLVIPDTELGDVSLPKLKNVTGEISISPSNSAGSEVELRFAALEEAGGIDIGLDYMIYDDGSYPLPRLGVDMPSLRSAEYIRLWGYVNSINMPELTTVGQPVDTRHTDRSGLEIQLAEKGDILDISLPKLESVESNLTLSGNIRQPQLDSLTKTSANITIDTSSRLALSLPLIEAKTITLNGTIYSASFSDIQRFESVTVTSQLDDFDCDQFKERLNQASSPGSISCTAGPPSKSLSSGAKIALGVTIPIVMVLVATAMALVLRRRRSVKDKETIAASGTEGPPPYNIAMRPLPPRAEAAAPPPYSAS</sequence>
<accession>A0A7R7XHJ0</accession>
<dbReference type="RefSeq" id="XP_041553272.1">
    <property type="nucleotide sequence ID" value="XM_041700270.1"/>
</dbReference>
<keyword evidence="3" id="KW-0732">Signal</keyword>
<dbReference type="OrthoDB" id="536881at2759"/>
<feature type="signal peptide" evidence="3">
    <location>
        <begin position="1"/>
        <end position="19"/>
    </location>
</feature>
<dbReference type="Proteomes" id="UP000654913">
    <property type="component" value="Chromosome 2"/>
</dbReference>
<dbReference type="GeneID" id="64971083"/>
<gene>
    <name evidence="4" type="ORF">APUU_21510S</name>
</gene>
<evidence type="ECO:0000256" key="1">
    <source>
        <dbReference type="SAM" id="MobiDB-lite"/>
    </source>
</evidence>
<reference evidence="4" key="1">
    <citation type="submission" date="2021-01" db="EMBL/GenBank/DDBJ databases">
        <authorList>
            <consortium name="Aspergillus puulaauensis MK2 genome sequencing consortium"/>
            <person name="Kazuki M."/>
            <person name="Futagami T."/>
        </authorList>
    </citation>
    <scope>NUCLEOTIDE SEQUENCE</scope>
    <source>
        <strain evidence="4">MK2</strain>
    </source>
</reference>
<name>A0A7R7XHJ0_9EURO</name>
<proteinExistence type="predicted"/>
<feature type="transmembrane region" description="Helical" evidence="2">
    <location>
        <begin position="340"/>
        <end position="361"/>
    </location>
</feature>
<keyword evidence="2" id="KW-0812">Transmembrane</keyword>
<organism evidence="4 5">
    <name type="scientific">Aspergillus puulaauensis</name>
    <dbReference type="NCBI Taxonomy" id="1220207"/>
    <lineage>
        <taxon>Eukaryota</taxon>
        <taxon>Fungi</taxon>
        <taxon>Dikarya</taxon>
        <taxon>Ascomycota</taxon>
        <taxon>Pezizomycotina</taxon>
        <taxon>Eurotiomycetes</taxon>
        <taxon>Eurotiomycetidae</taxon>
        <taxon>Eurotiales</taxon>
        <taxon>Aspergillaceae</taxon>
        <taxon>Aspergillus</taxon>
    </lineage>
</organism>